<organism evidence="3 4">
    <name type="scientific">Cohnella nanjingensis</name>
    <dbReference type="NCBI Taxonomy" id="1387779"/>
    <lineage>
        <taxon>Bacteria</taxon>
        <taxon>Bacillati</taxon>
        <taxon>Bacillota</taxon>
        <taxon>Bacilli</taxon>
        <taxon>Bacillales</taxon>
        <taxon>Paenibacillaceae</taxon>
        <taxon>Cohnella</taxon>
    </lineage>
</organism>
<dbReference type="GO" id="GO:0030288">
    <property type="term" value="C:outer membrane-bounded periplasmic space"/>
    <property type="evidence" value="ECO:0007669"/>
    <property type="project" value="TreeGrafter"/>
</dbReference>
<evidence type="ECO:0000313" key="4">
    <source>
        <dbReference type="Proteomes" id="UP000547209"/>
    </source>
</evidence>
<keyword evidence="1" id="KW-0472">Membrane</keyword>
<name>A0A7X0VF09_9BACL</name>
<comment type="caution">
    <text evidence="3">The sequence shown here is derived from an EMBL/GenBank/DDBJ whole genome shotgun (WGS) entry which is preliminary data.</text>
</comment>
<reference evidence="3 4" key="1">
    <citation type="submission" date="2020-08" db="EMBL/GenBank/DDBJ databases">
        <title>Cohnella phylogeny.</title>
        <authorList>
            <person name="Dunlap C."/>
        </authorList>
    </citation>
    <scope>NUCLEOTIDE SEQUENCE [LARGE SCALE GENOMIC DNA]</scope>
    <source>
        <strain evidence="3 4">DSM 28246</strain>
    </source>
</reference>
<dbReference type="Gene3D" id="3.30.750.44">
    <property type="match status" value="1"/>
</dbReference>
<dbReference type="EMBL" id="JACJVP010000022">
    <property type="protein sequence ID" value="MBB6671575.1"/>
    <property type="molecule type" value="Genomic_DNA"/>
</dbReference>
<dbReference type="GO" id="GO:0004175">
    <property type="term" value="F:endopeptidase activity"/>
    <property type="evidence" value="ECO:0007669"/>
    <property type="project" value="TreeGrafter"/>
</dbReference>
<dbReference type="GO" id="GO:0006508">
    <property type="term" value="P:proteolysis"/>
    <property type="evidence" value="ECO:0007669"/>
    <property type="project" value="InterPro"/>
</dbReference>
<evidence type="ECO:0000256" key="1">
    <source>
        <dbReference type="SAM" id="Phobius"/>
    </source>
</evidence>
<dbReference type="GO" id="GO:0008236">
    <property type="term" value="F:serine-type peptidase activity"/>
    <property type="evidence" value="ECO:0007669"/>
    <property type="project" value="InterPro"/>
</dbReference>
<feature type="transmembrane region" description="Helical" evidence="1">
    <location>
        <begin position="12"/>
        <end position="35"/>
    </location>
</feature>
<feature type="domain" description="PDZ" evidence="2">
    <location>
        <begin position="210"/>
        <end position="266"/>
    </location>
</feature>
<dbReference type="Pfam" id="PF03572">
    <property type="entry name" value="Peptidase_S41"/>
    <property type="match status" value="1"/>
</dbReference>
<dbReference type="Gene3D" id="2.30.42.10">
    <property type="match status" value="1"/>
</dbReference>
<feature type="transmembrane region" description="Helical" evidence="1">
    <location>
        <begin position="98"/>
        <end position="119"/>
    </location>
</feature>
<dbReference type="PANTHER" id="PTHR32060:SF30">
    <property type="entry name" value="CARBOXY-TERMINAL PROCESSING PROTEASE CTPA"/>
    <property type="match status" value="1"/>
</dbReference>
<dbReference type="InterPro" id="IPR036034">
    <property type="entry name" value="PDZ_sf"/>
</dbReference>
<dbReference type="InterPro" id="IPR001478">
    <property type="entry name" value="PDZ"/>
</dbReference>
<dbReference type="AlphaFoldDB" id="A0A7X0VF09"/>
<dbReference type="PROSITE" id="PS50106">
    <property type="entry name" value="PDZ"/>
    <property type="match status" value="1"/>
</dbReference>
<dbReference type="RefSeq" id="WP_185143056.1">
    <property type="nucleotide sequence ID" value="NZ_JACJVP010000022.1"/>
</dbReference>
<dbReference type="PANTHER" id="PTHR32060">
    <property type="entry name" value="TAIL-SPECIFIC PROTEASE"/>
    <property type="match status" value="1"/>
</dbReference>
<dbReference type="Proteomes" id="UP000547209">
    <property type="component" value="Unassembled WGS sequence"/>
</dbReference>
<dbReference type="GO" id="GO:0007165">
    <property type="term" value="P:signal transduction"/>
    <property type="evidence" value="ECO:0007669"/>
    <property type="project" value="TreeGrafter"/>
</dbReference>
<keyword evidence="4" id="KW-1185">Reference proteome</keyword>
<dbReference type="InterPro" id="IPR029045">
    <property type="entry name" value="ClpP/crotonase-like_dom_sf"/>
</dbReference>
<feature type="transmembrane region" description="Helical" evidence="1">
    <location>
        <begin position="42"/>
        <end position="59"/>
    </location>
</feature>
<dbReference type="SMART" id="SM00245">
    <property type="entry name" value="TSPc"/>
    <property type="match status" value="1"/>
</dbReference>
<keyword evidence="1" id="KW-1133">Transmembrane helix</keyword>
<sequence>MSMAGNVFGSWMWLTVYEMGLILLNLTVLVGLAVPVQKRYRWFDFLPSAGVAIAIASMLNGDTTLLAWLIYALTAILFFCTVKNVFRPARRIPTRKFKIARAILCACGVIPLGIALMVAGETRYNPVSHFGDMGYAQAFVHLNARLSEEYPFGDWKKVDWDRLKRKYEPIFEKAEQTKDKDLYYKTLREYLFSLRDGHIKIANERLYDGNTVFKHEAGGGLGISAIRLDDGKVLVDLVLKDSPAERSGIKLGAEIVSWNGEPAKDVYARASWSESPMATDGDRLFNQGRFMARAPIGQEVRIAYRNRDDHELKNVALKAYDDHYETLKRTRAKWSETDAPIEASVLSNGYGYVKIRYFLPSKTISNPEKVLKEALNLFRDRQVKGIVIDVRDNPGGDDDLVASMAGFFVDKKRLYEYVSYYSRITRRFEINAMETRIIKPAEPRYTGNVAILINHRTGSSGEGLPIALKGMPHVKIVGFTSTNGSFGVVTGPIRVEMPEGYLLQFPDGRSLNQDKVIQGDSDDTGQGGGIPDIRIPLNEQNFEEKYIQGQDVELNYAIDALARMK</sequence>
<keyword evidence="1" id="KW-0812">Transmembrane</keyword>
<evidence type="ECO:0000259" key="2">
    <source>
        <dbReference type="PROSITE" id="PS50106"/>
    </source>
</evidence>
<proteinExistence type="predicted"/>
<accession>A0A7X0VF09</accession>
<evidence type="ECO:0000313" key="3">
    <source>
        <dbReference type="EMBL" id="MBB6671575.1"/>
    </source>
</evidence>
<dbReference type="InterPro" id="IPR005151">
    <property type="entry name" value="Tail-specific_protease"/>
</dbReference>
<feature type="transmembrane region" description="Helical" evidence="1">
    <location>
        <begin position="65"/>
        <end position="86"/>
    </location>
</feature>
<dbReference type="SUPFAM" id="SSF52096">
    <property type="entry name" value="ClpP/crotonase"/>
    <property type="match status" value="1"/>
</dbReference>
<gene>
    <name evidence="3" type="ORF">H7C19_12870</name>
</gene>
<protein>
    <recommendedName>
        <fullName evidence="2">PDZ domain-containing protein</fullName>
    </recommendedName>
</protein>
<dbReference type="Gene3D" id="3.90.226.10">
    <property type="entry name" value="2-enoyl-CoA Hydratase, Chain A, domain 1"/>
    <property type="match status" value="1"/>
</dbReference>